<dbReference type="PROSITE" id="PS50943">
    <property type="entry name" value="HTH_CROC1"/>
    <property type="match status" value="1"/>
</dbReference>
<evidence type="ECO:0000313" key="3">
    <source>
        <dbReference type="Proteomes" id="UP000724268"/>
    </source>
</evidence>
<dbReference type="RefSeq" id="WP_219759768.1">
    <property type="nucleotide sequence ID" value="NZ_JAHXRS010000015.1"/>
</dbReference>
<accession>A0ABS6ZYX1</accession>
<name>A0ABS6ZYX1_9DEIN</name>
<protein>
    <submittedName>
        <fullName evidence="2">Helix-turn-helix transcriptional regulator</fullName>
    </submittedName>
</protein>
<dbReference type="InterPro" id="IPR001387">
    <property type="entry name" value="Cro/C1-type_HTH"/>
</dbReference>
<reference evidence="2 3" key="1">
    <citation type="submission" date="2021-07" db="EMBL/GenBank/DDBJ databases">
        <title>Thermus aquaticus gen. n. and sp. n., a nonsporulating extreme thermophile.</title>
        <authorList>
            <person name="Hu C.-J."/>
            <person name="Li W.-J."/>
            <person name="Xian W.-D."/>
        </authorList>
    </citation>
    <scope>NUCLEOTIDE SEQUENCE [LARGE SCALE GENOMIC DNA]</scope>
    <source>
        <strain evidence="2 3">SYSU G05001</strain>
    </source>
</reference>
<gene>
    <name evidence="2" type="ORF">KZX47_08800</name>
</gene>
<dbReference type="SMART" id="SM00530">
    <property type="entry name" value="HTH_XRE"/>
    <property type="match status" value="1"/>
</dbReference>
<proteinExistence type="predicted"/>
<dbReference type="Pfam" id="PF13443">
    <property type="entry name" value="HTH_26"/>
    <property type="match status" value="1"/>
</dbReference>
<evidence type="ECO:0000259" key="1">
    <source>
        <dbReference type="PROSITE" id="PS50943"/>
    </source>
</evidence>
<dbReference type="CDD" id="cd00093">
    <property type="entry name" value="HTH_XRE"/>
    <property type="match status" value="1"/>
</dbReference>
<organism evidence="2 3">
    <name type="scientific">Thermus brevis</name>
    <dbReference type="NCBI Taxonomy" id="2862456"/>
    <lineage>
        <taxon>Bacteria</taxon>
        <taxon>Thermotogati</taxon>
        <taxon>Deinococcota</taxon>
        <taxon>Deinococci</taxon>
        <taxon>Thermales</taxon>
        <taxon>Thermaceae</taxon>
        <taxon>Thermus</taxon>
    </lineage>
</organism>
<dbReference type="InterPro" id="IPR010982">
    <property type="entry name" value="Lambda_DNA-bd_dom_sf"/>
</dbReference>
<keyword evidence="3" id="KW-1185">Reference proteome</keyword>
<sequence>MVDRKKIAALMKAQNMRVSDIARSSGLSTGHICDILSGRKKRLQAVTMYRLAQALGVSVEALLDTRAREESDAVASR</sequence>
<comment type="caution">
    <text evidence="2">The sequence shown here is derived from an EMBL/GenBank/DDBJ whole genome shotgun (WGS) entry which is preliminary data.</text>
</comment>
<dbReference type="SUPFAM" id="SSF47413">
    <property type="entry name" value="lambda repressor-like DNA-binding domains"/>
    <property type="match status" value="1"/>
</dbReference>
<dbReference type="Gene3D" id="1.10.260.40">
    <property type="entry name" value="lambda repressor-like DNA-binding domains"/>
    <property type="match status" value="1"/>
</dbReference>
<evidence type="ECO:0000313" key="2">
    <source>
        <dbReference type="EMBL" id="MBW6395244.1"/>
    </source>
</evidence>
<dbReference type="Proteomes" id="UP000724268">
    <property type="component" value="Unassembled WGS sequence"/>
</dbReference>
<dbReference type="EMBL" id="JAHXRS010000015">
    <property type="protein sequence ID" value="MBW6395244.1"/>
    <property type="molecule type" value="Genomic_DNA"/>
</dbReference>
<feature type="domain" description="HTH cro/C1-type" evidence="1">
    <location>
        <begin position="7"/>
        <end position="62"/>
    </location>
</feature>